<feature type="signal peptide" evidence="1">
    <location>
        <begin position="1"/>
        <end position="22"/>
    </location>
</feature>
<dbReference type="CDD" id="cd01650">
    <property type="entry name" value="RT_nLTR_like"/>
    <property type="match status" value="1"/>
</dbReference>
<keyword evidence="4" id="KW-1185">Reference proteome</keyword>
<feature type="domain" description="Reverse transcriptase" evidence="2">
    <location>
        <begin position="1"/>
        <end position="251"/>
    </location>
</feature>
<accession>A0A4Y2NGW9</accession>
<proteinExistence type="predicted"/>
<feature type="chain" id="PRO_5021449549" evidence="1">
    <location>
        <begin position="23"/>
        <end position="922"/>
    </location>
</feature>
<organism evidence="3 4">
    <name type="scientific">Araneus ventricosus</name>
    <name type="common">Orbweaver spider</name>
    <name type="synonym">Epeira ventricosa</name>
    <dbReference type="NCBI Taxonomy" id="182803"/>
    <lineage>
        <taxon>Eukaryota</taxon>
        <taxon>Metazoa</taxon>
        <taxon>Ecdysozoa</taxon>
        <taxon>Arthropoda</taxon>
        <taxon>Chelicerata</taxon>
        <taxon>Arachnida</taxon>
        <taxon>Araneae</taxon>
        <taxon>Araneomorphae</taxon>
        <taxon>Entelegynae</taxon>
        <taxon>Araneoidea</taxon>
        <taxon>Araneidae</taxon>
        <taxon>Araneus</taxon>
    </lineage>
</organism>
<dbReference type="PROSITE" id="PS50878">
    <property type="entry name" value="RT_POL"/>
    <property type="match status" value="1"/>
</dbReference>
<dbReference type="AlphaFoldDB" id="A0A4Y2NGW9"/>
<evidence type="ECO:0000256" key="1">
    <source>
        <dbReference type="SAM" id="SignalP"/>
    </source>
</evidence>
<dbReference type="EMBL" id="BGPR01009127">
    <property type="protein sequence ID" value="GBN38153.1"/>
    <property type="molecule type" value="Genomic_DNA"/>
</dbReference>
<evidence type="ECO:0000313" key="4">
    <source>
        <dbReference type="Proteomes" id="UP000499080"/>
    </source>
</evidence>
<sequence>MGTWRPITVGNLLLRIFSSVIARRLSRSMPIHEIQRGFVSCDGIAENNFLFARILKDGNTSTRETAIVLLNFAKAFDSVGHVHLFAALERLGICHVYQRIFKYLYGASTTRIQVEGEKSGLIRFARGVMQGNPASTELFKTALDPLICRLQRSSNGILLRGASQRLGCLGFADDMIIVAQGEQGMAEQLTIVSDFCREFGLNLNVRKCMSLMLRRTRDHMVVDTAVKWTVGDEMIPQVPVEGAMKYLGVKFTPLKGPRTLDLGGRLSTWIERIGAKGSGLKPDQRVALLCTYAIPRLLHTMKYCPVSGVDLDCLDRMVRMTVKEWVRLPPSATDGVLYAANKDGGLAIPKLKSILPIAKAKALRRLRTSSFSIVPEVLSALTDKERTSIWGDSQKRKGRKPWITEEAAGWEWLPVQGVGVRHFLGSNVSNSWLRRPPGMKASTWYRCLQLRTDTNPIRAALLRGREGVRECRMCRFPHETLHHLLTKCPALHHKHIRRHDRIVDLLAQQCGSHGWRVRKEYRCRIGRRLVLRLYLILHDGGGRAIVIDVAITYETDNVDIFEEAYEAKASKYKVLEELIKLIQDRETYHLSNIYDIKSRLVDVDARQYQAKIRESESTIEYLRGKLNIVNTQLDDFKKDLKDSSKNLIDTTKEVRSLISPMNAQLNNHVVLLRPKKDSSSEDNRKLVKNALITRNSPARINRISKVSKGGLIIEAPTKEDLEALEAEIKCVSTLGEQFEISKPRRRRPQIIILGLPNDVDKERLIKGLSSKNHYLCDVNNKPLFEVNFSIRARFNTNWVVSVDPSVYKRLFEFQGLYFEFTRLRFDNCFGIKQCRHCRKFGHTTKWCPRAQDVLCGNCGLEHPTESCKEVICVNCRDANQRSGTTFKINHKPNDRSKCESYEKQKANLVRLTDYSLPSGSPS</sequence>
<evidence type="ECO:0000313" key="3">
    <source>
        <dbReference type="EMBL" id="GBN38153.1"/>
    </source>
</evidence>
<dbReference type="InterPro" id="IPR000477">
    <property type="entry name" value="RT_dom"/>
</dbReference>
<keyword evidence="1" id="KW-0732">Signal</keyword>
<comment type="caution">
    <text evidence="3">The sequence shown here is derived from an EMBL/GenBank/DDBJ whole genome shotgun (WGS) entry which is preliminary data.</text>
</comment>
<dbReference type="Proteomes" id="UP000499080">
    <property type="component" value="Unassembled WGS sequence"/>
</dbReference>
<dbReference type="Pfam" id="PF00078">
    <property type="entry name" value="RVT_1"/>
    <property type="match status" value="1"/>
</dbReference>
<gene>
    <name evidence="3" type="primary">PO21_46</name>
    <name evidence="3" type="ORF">AVEN_15041_1</name>
</gene>
<dbReference type="OrthoDB" id="6505565at2759"/>
<name>A0A4Y2NGW9_ARAVE</name>
<protein>
    <submittedName>
        <fullName evidence="3">Retrovirus-related Pol polyprotein from type-1 retrotransposable element R2</fullName>
    </submittedName>
</protein>
<reference evidence="3 4" key="1">
    <citation type="journal article" date="2019" name="Sci. Rep.">
        <title>Orb-weaving spider Araneus ventricosus genome elucidates the spidroin gene catalogue.</title>
        <authorList>
            <person name="Kono N."/>
            <person name="Nakamura H."/>
            <person name="Ohtoshi R."/>
            <person name="Moran D.A.P."/>
            <person name="Shinohara A."/>
            <person name="Yoshida Y."/>
            <person name="Fujiwara M."/>
            <person name="Mori M."/>
            <person name="Tomita M."/>
            <person name="Arakawa K."/>
        </authorList>
    </citation>
    <scope>NUCLEOTIDE SEQUENCE [LARGE SCALE GENOMIC DNA]</scope>
</reference>
<dbReference type="PANTHER" id="PTHR19446">
    <property type="entry name" value="REVERSE TRANSCRIPTASES"/>
    <property type="match status" value="1"/>
</dbReference>
<evidence type="ECO:0000259" key="2">
    <source>
        <dbReference type="PROSITE" id="PS50878"/>
    </source>
</evidence>